<feature type="transmembrane region" description="Helical" evidence="1">
    <location>
        <begin position="138"/>
        <end position="155"/>
    </location>
</feature>
<keyword evidence="1" id="KW-0472">Membrane</keyword>
<evidence type="ECO:0000313" key="2">
    <source>
        <dbReference type="EMBL" id="MFC3876177.1"/>
    </source>
</evidence>
<keyword evidence="1" id="KW-0812">Transmembrane</keyword>
<name>A0ABV8AHV2_9FLAO</name>
<sequence length="211" mass="24027">MLTSFKSSIGFILLGLLIMSQITFSKTYFQLTIIIIAFALLIFSFTDIGGKSIERIKDVLVFIVSDTSNFVEELRYLDSSVHARVAPTFVYLTETDWLSYKTYFGHGASASEAYFSKVIYPEKWNTHMVFRPPFVPGFLYDYGFFGATLVLIFLYDCIKGKGLFFKGVFIILIINANFNTQLFWFVVTLLSISKITQANLKRSNALNIPTI</sequence>
<feature type="transmembrane region" description="Helical" evidence="1">
    <location>
        <begin position="30"/>
        <end position="48"/>
    </location>
</feature>
<dbReference type="RefSeq" id="WP_386096848.1">
    <property type="nucleotide sequence ID" value="NZ_JBHSAT010000004.1"/>
</dbReference>
<dbReference type="EMBL" id="JBHSAT010000004">
    <property type="protein sequence ID" value="MFC3876177.1"/>
    <property type="molecule type" value="Genomic_DNA"/>
</dbReference>
<feature type="transmembrane region" description="Helical" evidence="1">
    <location>
        <begin position="167"/>
        <end position="192"/>
    </location>
</feature>
<gene>
    <name evidence="2" type="ORF">ACFOSX_02940</name>
</gene>
<keyword evidence="1" id="KW-1133">Transmembrane helix</keyword>
<evidence type="ECO:0000256" key="1">
    <source>
        <dbReference type="SAM" id="Phobius"/>
    </source>
</evidence>
<accession>A0ABV8AHV2</accession>
<proteinExistence type="predicted"/>
<organism evidence="2 3">
    <name type="scientific">Winogradskyella maritima</name>
    <dbReference type="NCBI Taxonomy" id="1517766"/>
    <lineage>
        <taxon>Bacteria</taxon>
        <taxon>Pseudomonadati</taxon>
        <taxon>Bacteroidota</taxon>
        <taxon>Flavobacteriia</taxon>
        <taxon>Flavobacteriales</taxon>
        <taxon>Flavobacteriaceae</taxon>
        <taxon>Winogradskyella</taxon>
    </lineage>
</organism>
<dbReference type="Proteomes" id="UP001595812">
    <property type="component" value="Unassembled WGS sequence"/>
</dbReference>
<evidence type="ECO:0008006" key="4">
    <source>
        <dbReference type="Google" id="ProtNLM"/>
    </source>
</evidence>
<feature type="transmembrane region" description="Helical" evidence="1">
    <location>
        <begin position="7"/>
        <end position="24"/>
    </location>
</feature>
<keyword evidence="3" id="KW-1185">Reference proteome</keyword>
<evidence type="ECO:0000313" key="3">
    <source>
        <dbReference type="Proteomes" id="UP001595812"/>
    </source>
</evidence>
<reference evidence="3" key="1">
    <citation type="journal article" date="2019" name="Int. J. Syst. Evol. Microbiol.">
        <title>The Global Catalogue of Microorganisms (GCM) 10K type strain sequencing project: providing services to taxonomists for standard genome sequencing and annotation.</title>
        <authorList>
            <consortium name="The Broad Institute Genomics Platform"/>
            <consortium name="The Broad Institute Genome Sequencing Center for Infectious Disease"/>
            <person name="Wu L."/>
            <person name="Ma J."/>
        </authorList>
    </citation>
    <scope>NUCLEOTIDE SEQUENCE [LARGE SCALE GENOMIC DNA]</scope>
    <source>
        <strain evidence="3">CECT 8979</strain>
    </source>
</reference>
<comment type="caution">
    <text evidence="2">The sequence shown here is derived from an EMBL/GenBank/DDBJ whole genome shotgun (WGS) entry which is preliminary data.</text>
</comment>
<protein>
    <recommendedName>
        <fullName evidence="4">Oligosaccharide repeat unit polymerase</fullName>
    </recommendedName>
</protein>